<dbReference type="RefSeq" id="WP_209357251.1">
    <property type="nucleotide sequence ID" value="NZ_CP060010.1"/>
</dbReference>
<proteinExistence type="predicted"/>
<keyword evidence="1" id="KW-0472">Membrane</keyword>
<evidence type="ECO:0000313" key="2">
    <source>
        <dbReference type="EMBL" id="QTN36552.1"/>
    </source>
</evidence>
<evidence type="ECO:0000313" key="3">
    <source>
        <dbReference type="Proteomes" id="UP000665026"/>
    </source>
</evidence>
<dbReference type="EMBL" id="CP060010">
    <property type="protein sequence ID" value="QTN36552.1"/>
    <property type="molecule type" value="Genomic_DNA"/>
</dbReference>
<reference evidence="2" key="1">
    <citation type="submission" date="2020-07" db="EMBL/GenBank/DDBJ databases">
        <title>Genome sequences of bacteria associated with the marine, planktonic diatom Thalassiosira profunda strain ECT2AJA-044.</title>
        <authorList>
            <person name="Gargas C.B."/>
            <person name="Roberts W.R."/>
            <person name="Alverson A.J."/>
        </authorList>
    </citation>
    <scope>NUCLEOTIDE SEQUENCE</scope>
    <source>
        <strain evidence="2">ECT2AJA-044</strain>
    </source>
</reference>
<protein>
    <submittedName>
        <fullName evidence="2">Uncharacterized protein</fullName>
    </submittedName>
</protein>
<dbReference type="AlphaFoldDB" id="A0A975I802"/>
<evidence type="ECO:0000256" key="1">
    <source>
        <dbReference type="SAM" id="Phobius"/>
    </source>
</evidence>
<accession>A0A975I802</accession>
<sequence>MALVMFLFGSALGLTGAVTQLALGFDFTVALNTYAFLSVGLPMVTLLAMRANRRA</sequence>
<keyword evidence="1" id="KW-1133">Transmembrane helix</keyword>
<dbReference type="Proteomes" id="UP000665026">
    <property type="component" value="Chromosome"/>
</dbReference>
<name>A0A975I802_9RHOB</name>
<gene>
    <name evidence="2" type="ORF">HZ995_03255</name>
</gene>
<feature type="transmembrane region" description="Helical" evidence="1">
    <location>
        <begin position="29"/>
        <end position="49"/>
    </location>
</feature>
<organism evidence="2 3">
    <name type="scientific">Cognatishimia activa</name>
    <dbReference type="NCBI Taxonomy" id="1715691"/>
    <lineage>
        <taxon>Bacteria</taxon>
        <taxon>Pseudomonadati</taxon>
        <taxon>Pseudomonadota</taxon>
        <taxon>Alphaproteobacteria</taxon>
        <taxon>Rhodobacterales</taxon>
        <taxon>Paracoccaceae</taxon>
        <taxon>Cognatishimia</taxon>
    </lineage>
</organism>
<dbReference type="KEGG" id="cact:HZ995_03255"/>
<keyword evidence="1" id="KW-0812">Transmembrane</keyword>